<sequence length="50" mass="6175">MKNDQKTIKELKQTKRILDTFKPYEQKTQASEFKQGLNKELIFLFDEYYR</sequence>
<dbReference type="RefSeq" id="WP_212726151.1">
    <property type="nucleotide sequence ID" value="NZ_CP071249.1"/>
</dbReference>
<gene>
    <name evidence="1" type="ORF">J0J69_12030</name>
</gene>
<accession>A0ABY5JGC2</accession>
<evidence type="ECO:0000313" key="1">
    <source>
        <dbReference type="EMBL" id="UUF05749.1"/>
    </source>
</evidence>
<keyword evidence="2" id="KW-1185">Reference proteome</keyword>
<organism evidence="1 2">
    <name type="scientific">Turicibacter bilis</name>
    <dbReference type="NCBI Taxonomy" id="2735723"/>
    <lineage>
        <taxon>Bacteria</taxon>
        <taxon>Bacillati</taxon>
        <taxon>Bacillota</taxon>
        <taxon>Erysipelotrichia</taxon>
        <taxon>Erysipelotrichales</taxon>
        <taxon>Turicibacteraceae</taxon>
        <taxon>Turicibacter</taxon>
    </lineage>
</organism>
<dbReference type="EMBL" id="CP071249">
    <property type="protein sequence ID" value="UUF05749.1"/>
    <property type="molecule type" value="Genomic_DNA"/>
</dbReference>
<evidence type="ECO:0000313" key="2">
    <source>
        <dbReference type="Proteomes" id="UP001058016"/>
    </source>
</evidence>
<name>A0ABY5JGC2_9FIRM</name>
<proteinExistence type="predicted"/>
<reference evidence="1 2" key="1">
    <citation type="submission" date="2021-03" db="EMBL/GenBank/DDBJ databases">
        <title>Comparative Genomics and Metabolomics in the genus Turicibacter.</title>
        <authorList>
            <person name="Maki J."/>
            <person name="Looft T."/>
        </authorList>
    </citation>
    <scope>NUCLEOTIDE SEQUENCE [LARGE SCALE GENOMIC DNA]</scope>
    <source>
        <strain evidence="1 2">MMM721</strain>
    </source>
</reference>
<protein>
    <submittedName>
        <fullName evidence="1">Uncharacterized protein</fullName>
    </submittedName>
</protein>
<dbReference type="Proteomes" id="UP001058016">
    <property type="component" value="Chromosome"/>
</dbReference>